<dbReference type="AlphaFoldDB" id="A0A1Y0LGX2"/>
<reference evidence="4 5" key="1">
    <citation type="submission" date="2016-05" db="EMBL/GenBank/DDBJ databases">
        <title>Complete genome sequence of two 2,5-diketo-D-glunonic acid producing strain Tatumella citrea.</title>
        <authorList>
            <person name="Duan C."/>
            <person name="Yang J."/>
            <person name="Yang S."/>
        </authorList>
    </citation>
    <scope>NUCLEOTIDE SEQUENCE [LARGE SCALE GENOMIC DNA]</scope>
    <source>
        <strain evidence="3 4">ATCC 39140</strain>
        <strain evidence="2 5">DSM 13699</strain>
    </source>
</reference>
<evidence type="ECO:0000256" key="1">
    <source>
        <dbReference type="SAM" id="Phobius"/>
    </source>
</evidence>
<feature type="transmembrane region" description="Helical" evidence="1">
    <location>
        <begin position="26"/>
        <end position="51"/>
    </location>
</feature>
<keyword evidence="1" id="KW-0472">Membrane</keyword>
<feature type="transmembrane region" description="Helical" evidence="1">
    <location>
        <begin position="184"/>
        <end position="207"/>
    </location>
</feature>
<dbReference type="Proteomes" id="UP000195814">
    <property type="component" value="Chromosome"/>
</dbReference>
<dbReference type="EMBL" id="CP015581">
    <property type="protein sequence ID" value="ARU97356.1"/>
    <property type="molecule type" value="Genomic_DNA"/>
</dbReference>
<protein>
    <submittedName>
        <fullName evidence="2">Uncharacterized protein</fullName>
    </submittedName>
</protein>
<dbReference type="EMBL" id="CP015579">
    <property type="protein sequence ID" value="ARU93318.1"/>
    <property type="molecule type" value="Genomic_DNA"/>
</dbReference>
<dbReference type="OrthoDB" id="6557950at2"/>
<evidence type="ECO:0000313" key="4">
    <source>
        <dbReference type="Proteomes" id="UP000195729"/>
    </source>
</evidence>
<organism evidence="2 5">
    <name type="scientific">Tatumella citrea</name>
    <name type="common">Pantoea citrea</name>
    <dbReference type="NCBI Taxonomy" id="53336"/>
    <lineage>
        <taxon>Bacteria</taxon>
        <taxon>Pseudomonadati</taxon>
        <taxon>Pseudomonadota</taxon>
        <taxon>Gammaproteobacteria</taxon>
        <taxon>Enterobacterales</taxon>
        <taxon>Erwiniaceae</taxon>
        <taxon>Tatumella</taxon>
    </lineage>
</organism>
<sequence>MNNNTTKKPETLAENSYLIPGRPAGSLLVCLGAIIYYLYCMIIPIFFTLAVQFPEQQDIHYTEGLFTYREVARKHYQIGVITDSNTDFFSCRSSYFAPDLCEIDKEYYKQLEDELKRNNKRTNIIIEPKIYQEWQGKPAKIGWFRQRYSLFSTDRRVVQVIIDGKEVVSKENVNKNIIRSKESWILDLIISLPLLAFTSYLTLTLILNKDNKHDNLRKKGL</sequence>
<dbReference type="RefSeq" id="WP_087487691.1">
    <property type="nucleotide sequence ID" value="NZ_CP015579.1"/>
</dbReference>
<evidence type="ECO:0000313" key="3">
    <source>
        <dbReference type="EMBL" id="ARU97356.1"/>
    </source>
</evidence>
<name>A0A1Y0LGX2_TATCI</name>
<keyword evidence="4" id="KW-1185">Reference proteome</keyword>
<evidence type="ECO:0000313" key="2">
    <source>
        <dbReference type="EMBL" id="ARU93318.1"/>
    </source>
</evidence>
<gene>
    <name evidence="2" type="ORF">A7K98_05660</name>
    <name evidence="3" type="ORF">A7K99_05660</name>
</gene>
<keyword evidence="1" id="KW-0812">Transmembrane</keyword>
<proteinExistence type="predicted"/>
<dbReference type="Proteomes" id="UP000195729">
    <property type="component" value="Chromosome"/>
</dbReference>
<keyword evidence="1" id="KW-1133">Transmembrane helix</keyword>
<evidence type="ECO:0000313" key="5">
    <source>
        <dbReference type="Proteomes" id="UP000195814"/>
    </source>
</evidence>
<accession>A0A1Y0LGX2</accession>
<dbReference type="KEGG" id="tci:A7K98_05660"/>